<sequence length="1095" mass="121591">MEEASRGVRDSTDNTTSSAIPSTAPSAPQSQTHSTPTPTPSAPPSIGPSETTSTTTSTTTNTGPAAPNPASKRRRGLGVVTPNACTECRKKRAKCDGQRPCSRCKSQKDPQCIYEIPVRQSKEDLRTELEQLRQRQRTSDQVFAALARSDAWEEILRRLRGGQSIDSISEWLGGTLPSGGGAVPSFVAAGSGTSPMGNLSPFPTAASAPSPIAIATMRLGATAVATLDPMQAQQSGIPPQNMNQSDAWHFPTSATRDTCQGDPMNWTTDLNRPPQNRVGFWGNAMNTDQSDSTYRGLDQVLGSSNVAQARAPSTTWTNITTDAFLVQHLLALYFCWEYPTFASLSKEHFLKDFQEGRPRFCSSILVNALLALGCRFSTKSSTRADPNDPYTSGDHFFKECQRLFYLEEDHHSLTTIQALGIMSIREASCGRDSESWYYAGQSIRLAIEMGLHQLQMHGGTDEDELAVQAATFWGAFALDHMYYHFAILLMFRPLIKLRIIGSKVLPRDVCFQAADAIQGLLRSHAQLYTLRRTPSFVPYFVLTSSIMHLALGASARSPQKDPGDLNLMGQPPGETQTVDPRVAKAIKQGVEDLKEMSPCHYFAEQALNILRYLAHAWNIDVDMGDDPMPPEEYTDKVRFYTSSLNFFTPNVREEDFVCIWGSDGTKESGAKREAQQHVAETAAKMGNPLFWPFPMHGRPILPSGNELAASGRPPAKAGRPSRTSAVGNIFSLPPRWLQSYDDFITKNASQVSQIESGLRSLTYVIPGRFRDAELASETIHSSVQLLSLYHDTLLMRALSRLPISRIPSPHGRYTKFWSQRSPVYRRIALLLQMVTYTQLLCEMAAKRKGGERQRWRVVVLLEAIKAFCRLLLLRITRVRPLVTPVLPEREPIPEEADENAGAELNELIGATSDDNDNDHAAEADTDAVKPHEKEWPMPRTGMSLPSLPKPDDISGYLLSKVLTADDIKPAPKLLNQAQGSAQAAEVLHILAPLVYAIALARSKNKHAWTPWLMGLSVEYVARQLRVRDFRTTPLEREEWNKRGWAMGWWAMRGAFYDRVTKGFVEGLRSRVPSLVGGILEDYEYLWENYYFSTSA</sequence>
<dbReference type="Pfam" id="PF04082">
    <property type="entry name" value="Fungal_trans"/>
    <property type="match status" value="1"/>
</dbReference>
<dbReference type="GO" id="GO:0000981">
    <property type="term" value="F:DNA-binding transcription factor activity, RNA polymerase II-specific"/>
    <property type="evidence" value="ECO:0007669"/>
    <property type="project" value="InterPro"/>
</dbReference>
<reference evidence="10 11" key="1">
    <citation type="journal article" date="2018" name="Mol. Ecol.">
        <title>The obligate alkalophilic soda-lake fungus Sodiomyces alkalinus has shifted to a protein diet.</title>
        <authorList>
            <person name="Grum-Grzhimaylo A.A."/>
            <person name="Falkoski D.L."/>
            <person name="van den Heuvel J."/>
            <person name="Valero-Jimenez C.A."/>
            <person name="Min B."/>
            <person name="Choi I.G."/>
            <person name="Lipzen A."/>
            <person name="Daum C.G."/>
            <person name="Aanen D.K."/>
            <person name="Tsang A."/>
            <person name="Henrissat B."/>
            <person name="Bilanenko E.N."/>
            <person name="de Vries R.P."/>
            <person name="van Kan J.A.L."/>
            <person name="Grigoriev I.V."/>
            <person name="Debets A.J.M."/>
        </authorList>
    </citation>
    <scope>NUCLEOTIDE SEQUENCE [LARGE SCALE GENOMIC DNA]</scope>
    <source>
        <strain evidence="10 11">F11</strain>
    </source>
</reference>
<dbReference type="PROSITE" id="PS50048">
    <property type="entry name" value="ZN2_CY6_FUNGAL_2"/>
    <property type="match status" value="1"/>
</dbReference>
<evidence type="ECO:0000256" key="4">
    <source>
        <dbReference type="ARBA" id="ARBA00023015"/>
    </source>
</evidence>
<keyword evidence="11" id="KW-1185">Reference proteome</keyword>
<feature type="compositionally biased region" description="Basic and acidic residues" evidence="8">
    <location>
        <begin position="1"/>
        <end position="12"/>
    </location>
</feature>
<dbReference type="CDD" id="cd00067">
    <property type="entry name" value="GAL4"/>
    <property type="match status" value="1"/>
</dbReference>
<keyword evidence="6" id="KW-0804">Transcription</keyword>
<evidence type="ECO:0000256" key="1">
    <source>
        <dbReference type="ARBA" id="ARBA00004123"/>
    </source>
</evidence>
<feature type="compositionally biased region" description="Basic and acidic residues" evidence="8">
    <location>
        <begin position="917"/>
        <end position="936"/>
    </location>
</feature>
<dbReference type="CDD" id="cd12148">
    <property type="entry name" value="fungal_TF_MHR"/>
    <property type="match status" value="1"/>
</dbReference>
<dbReference type="InterPro" id="IPR051615">
    <property type="entry name" value="Transcr_Regulatory_Elem"/>
</dbReference>
<feature type="compositionally biased region" description="Low complexity" evidence="8">
    <location>
        <begin position="15"/>
        <end position="36"/>
    </location>
</feature>
<dbReference type="GO" id="GO:0005634">
    <property type="term" value="C:nucleus"/>
    <property type="evidence" value="ECO:0007669"/>
    <property type="project" value="UniProtKB-SubCell"/>
</dbReference>
<organism evidence="10 11">
    <name type="scientific">Sodiomyces alkalinus (strain CBS 110278 / VKM F-3762 / F11)</name>
    <name type="common">Alkaliphilic filamentous fungus</name>
    <dbReference type="NCBI Taxonomy" id="1314773"/>
    <lineage>
        <taxon>Eukaryota</taxon>
        <taxon>Fungi</taxon>
        <taxon>Dikarya</taxon>
        <taxon>Ascomycota</taxon>
        <taxon>Pezizomycotina</taxon>
        <taxon>Sordariomycetes</taxon>
        <taxon>Hypocreomycetidae</taxon>
        <taxon>Glomerellales</taxon>
        <taxon>Plectosphaerellaceae</taxon>
        <taxon>Sodiomyces</taxon>
    </lineage>
</organism>
<dbReference type="AlphaFoldDB" id="A0A3N2Q4B3"/>
<dbReference type="GO" id="GO:0006351">
    <property type="term" value="P:DNA-templated transcription"/>
    <property type="evidence" value="ECO:0007669"/>
    <property type="project" value="InterPro"/>
</dbReference>
<dbReference type="InterPro" id="IPR007219">
    <property type="entry name" value="XnlR_reg_dom"/>
</dbReference>
<protein>
    <submittedName>
        <fullName evidence="10">Putative nitrate assimilation regulatory protein nirA</fullName>
    </submittedName>
</protein>
<dbReference type="PANTHER" id="PTHR31313:SF4">
    <property type="entry name" value="CONIDIAL DEVELOPMENT PROTEIN FLUFFY"/>
    <property type="match status" value="1"/>
</dbReference>
<feature type="region of interest" description="Disordered" evidence="8">
    <location>
        <begin position="1"/>
        <end position="78"/>
    </location>
</feature>
<evidence type="ECO:0000256" key="6">
    <source>
        <dbReference type="ARBA" id="ARBA00023163"/>
    </source>
</evidence>
<dbReference type="EMBL" id="ML119052">
    <property type="protein sequence ID" value="ROT41610.1"/>
    <property type="molecule type" value="Genomic_DNA"/>
</dbReference>
<dbReference type="GO" id="GO:0008270">
    <property type="term" value="F:zinc ion binding"/>
    <property type="evidence" value="ECO:0007669"/>
    <property type="project" value="InterPro"/>
</dbReference>
<dbReference type="PANTHER" id="PTHR31313">
    <property type="entry name" value="TY1 ENHANCER ACTIVATOR"/>
    <property type="match status" value="1"/>
</dbReference>
<feature type="compositionally biased region" description="Pro residues" evidence="8">
    <location>
        <begin position="37"/>
        <end position="46"/>
    </location>
</feature>
<dbReference type="STRING" id="1314773.A0A3N2Q4B3"/>
<comment type="subcellular location">
    <subcellularLocation>
        <location evidence="1">Nucleus</location>
    </subcellularLocation>
</comment>
<dbReference type="Gene3D" id="4.10.240.10">
    <property type="entry name" value="Zn(2)-C6 fungal-type DNA-binding domain"/>
    <property type="match status" value="1"/>
</dbReference>
<feature type="region of interest" description="Disordered" evidence="8">
    <location>
        <begin position="909"/>
        <end position="944"/>
    </location>
</feature>
<evidence type="ECO:0000256" key="3">
    <source>
        <dbReference type="ARBA" id="ARBA00022833"/>
    </source>
</evidence>
<feature type="compositionally biased region" description="Low complexity" evidence="8">
    <location>
        <begin position="47"/>
        <end position="70"/>
    </location>
</feature>
<dbReference type="RefSeq" id="XP_028469416.1">
    <property type="nucleotide sequence ID" value="XM_028612813.1"/>
</dbReference>
<dbReference type="SUPFAM" id="SSF57701">
    <property type="entry name" value="Zn2/Cys6 DNA-binding domain"/>
    <property type="match status" value="1"/>
</dbReference>
<evidence type="ECO:0000256" key="8">
    <source>
        <dbReference type="SAM" id="MobiDB-lite"/>
    </source>
</evidence>
<dbReference type="InterPro" id="IPR001138">
    <property type="entry name" value="Zn2Cys6_DnaBD"/>
</dbReference>
<dbReference type="PROSITE" id="PS00463">
    <property type="entry name" value="ZN2_CY6_FUNGAL_1"/>
    <property type="match status" value="1"/>
</dbReference>
<dbReference type="Pfam" id="PF00172">
    <property type="entry name" value="Zn_clus"/>
    <property type="match status" value="1"/>
</dbReference>
<keyword evidence="4" id="KW-0805">Transcription regulation</keyword>
<evidence type="ECO:0000256" key="5">
    <source>
        <dbReference type="ARBA" id="ARBA00023125"/>
    </source>
</evidence>
<name>A0A3N2Q4B3_SODAK</name>
<evidence type="ECO:0000313" key="10">
    <source>
        <dbReference type="EMBL" id="ROT41610.1"/>
    </source>
</evidence>
<dbReference type="InterPro" id="IPR013919">
    <property type="entry name" value="Pex16"/>
</dbReference>
<evidence type="ECO:0000313" key="11">
    <source>
        <dbReference type="Proteomes" id="UP000272025"/>
    </source>
</evidence>
<evidence type="ECO:0000259" key="9">
    <source>
        <dbReference type="PROSITE" id="PS50048"/>
    </source>
</evidence>
<keyword evidence="3" id="KW-0862">Zinc</keyword>
<dbReference type="Proteomes" id="UP000272025">
    <property type="component" value="Unassembled WGS sequence"/>
</dbReference>
<dbReference type="OrthoDB" id="2123952at2759"/>
<evidence type="ECO:0000256" key="7">
    <source>
        <dbReference type="ARBA" id="ARBA00023242"/>
    </source>
</evidence>
<keyword evidence="2" id="KW-0479">Metal-binding</keyword>
<accession>A0A3N2Q4B3</accession>
<proteinExistence type="predicted"/>
<dbReference type="Pfam" id="PF08610">
    <property type="entry name" value="Pex16"/>
    <property type="match status" value="1"/>
</dbReference>
<gene>
    <name evidence="10" type="ORF">SODALDRAFT_338875</name>
</gene>
<evidence type="ECO:0000256" key="2">
    <source>
        <dbReference type="ARBA" id="ARBA00022723"/>
    </source>
</evidence>
<dbReference type="GeneID" id="39581291"/>
<feature type="domain" description="Zn(2)-C6 fungal-type" evidence="9">
    <location>
        <begin position="84"/>
        <end position="114"/>
    </location>
</feature>
<dbReference type="SMART" id="SM00066">
    <property type="entry name" value="GAL4"/>
    <property type="match status" value="1"/>
</dbReference>
<dbReference type="InterPro" id="IPR036864">
    <property type="entry name" value="Zn2-C6_fun-type_DNA-bd_sf"/>
</dbReference>
<keyword evidence="7" id="KW-0539">Nucleus</keyword>
<keyword evidence="5" id="KW-0238">DNA-binding</keyword>
<dbReference type="GO" id="GO:0003677">
    <property type="term" value="F:DNA binding"/>
    <property type="evidence" value="ECO:0007669"/>
    <property type="project" value="UniProtKB-KW"/>
</dbReference>